<feature type="coiled-coil region" evidence="1">
    <location>
        <begin position="314"/>
        <end position="343"/>
    </location>
</feature>
<evidence type="ECO:0000256" key="1">
    <source>
        <dbReference type="SAM" id="Coils"/>
    </source>
</evidence>
<keyword evidence="4" id="KW-1185">Reference proteome</keyword>
<reference evidence="3 4" key="1">
    <citation type="submission" date="2020-08" db="EMBL/GenBank/DDBJ databases">
        <title>Genomic Encyclopedia of Type Strains, Phase IV (KMG-IV): sequencing the most valuable type-strain genomes for metagenomic binning, comparative biology and taxonomic classification.</title>
        <authorList>
            <person name="Goeker M."/>
        </authorList>
    </citation>
    <scope>NUCLEOTIDE SEQUENCE [LARGE SCALE GENOMIC DNA]</scope>
    <source>
        <strain evidence="3 4">DSM 19371</strain>
    </source>
</reference>
<dbReference type="Proteomes" id="UP000590524">
    <property type="component" value="Unassembled WGS sequence"/>
</dbReference>
<gene>
    <name evidence="3" type="ORF">GGQ90_003597</name>
</gene>
<comment type="caution">
    <text evidence="3">The sequence shown here is derived from an EMBL/GenBank/DDBJ whole genome shotgun (WGS) entry which is preliminary data.</text>
</comment>
<protein>
    <recommendedName>
        <fullName evidence="2">Bacteriophage tail tape measure N-terminal domain-containing protein</fullName>
    </recommendedName>
</protein>
<evidence type="ECO:0000313" key="4">
    <source>
        <dbReference type="Proteomes" id="UP000590524"/>
    </source>
</evidence>
<dbReference type="AlphaFoldDB" id="A0A7W6PWG7"/>
<dbReference type="Pfam" id="PF06791">
    <property type="entry name" value="TMP_2"/>
    <property type="match status" value="1"/>
</dbReference>
<feature type="domain" description="Bacteriophage tail tape measure N-terminal" evidence="2">
    <location>
        <begin position="34"/>
        <end position="187"/>
    </location>
</feature>
<sequence length="639" mass="67785">MPVADEVVVRLRADSFDFESRMRSAASTTVRATDAMEKGTERAAYAGRQMGRQFADVGAQLSGGQSMFTILAQQGPQLADAMADLGGKAGAVASFFAGPWGAALLAAASVAGTLTAAVLAEDDATEKHTKGAKSLTDAINDMTEASKGAIQTSQQAEQQHYNEAAALAAKAEAARVATIRLIQAAKVRLETADRQANEQGDPEGGVNFGVTAGATQERELTRLNALLKEQNTELQAQYANVRRSAIPRLQREASEATDKAAAATGRYDRALGKLNDRLEAGKITPSAYRTELEKLNRTRDAEVAAAGKSERATKADASAKRDAAKAAKEAARAQQELQQTLERIVGKFDPVRSIAIETGKALKDIDMLEMKGVLSSVDALTYRLALARDQARAVADAAWKSQEQRWIDVGFNAGDFDGSNVRKEIDRDLDLRQDANDKIAEDFKRKQEDQLHALAGLYEDLFRGGTDAIWSDFKAMGFRIIAETLAKFTLGQINGTGGSFNVGKALQSVGSALGISGARAAGGPVMGGKTYLVGERGPELFRAPSSGMIVPNDRLAATPLTAGMESLVMPNKLLRGAAGGTTVNQYFTLDARHGITTPELLQGVNRTIKAEGTRAGAAAYAQSQQSAPGTISKYAQLKG</sequence>
<dbReference type="InterPro" id="IPR009628">
    <property type="entry name" value="Phage_tape_measure_N"/>
</dbReference>
<evidence type="ECO:0000259" key="2">
    <source>
        <dbReference type="Pfam" id="PF06791"/>
    </source>
</evidence>
<evidence type="ECO:0000313" key="3">
    <source>
        <dbReference type="EMBL" id="MBB4149803.1"/>
    </source>
</evidence>
<proteinExistence type="predicted"/>
<feature type="coiled-coil region" evidence="1">
    <location>
        <begin position="217"/>
        <end position="244"/>
    </location>
</feature>
<keyword evidence="1" id="KW-0175">Coiled coil</keyword>
<accession>A0A7W6PWG7</accession>
<dbReference type="RefSeq" id="WP_188083299.1">
    <property type="nucleotide sequence ID" value="NZ_JACIEU010000015.1"/>
</dbReference>
<dbReference type="EMBL" id="JACIEU010000015">
    <property type="protein sequence ID" value="MBB4149803.1"/>
    <property type="molecule type" value="Genomic_DNA"/>
</dbReference>
<organism evidence="3 4">
    <name type="scientific">Sphingobium scionense</name>
    <dbReference type="NCBI Taxonomy" id="1404341"/>
    <lineage>
        <taxon>Bacteria</taxon>
        <taxon>Pseudomonadati</taxon>
        <taxon>Pseudomonadota</taxon>
        <taxon>Alphaproteobacteria</taxon>
        <taxon>Sphingomonadales</taxon>
        <taxon>Sphingomonadaceae</taxon>
        <taxon>Sphingobium</taxon>
    </lineage>
</organism>
<name>A0A7W6PWG7_9SPHN</name>